<dbReference type="GeneID" id="64601317"/>
<proteinExistence type="predicted"/>
<evidence type="ECO:0000313" key="2">
    <source>
        <dbReference type="Proteomes" id="UP000719766"/>
    </source>
</evidence>
<gene>
    <name evidence="1" type="ORF">HD556DRAFT_1449135</name>
</gene>
<dbReference type="EMBL" id="JABBWE010000084">
    <property type="protein sequence ID" value="KAG1787082.1"/>
    <property type="molecule type" value="Genomic_DNA"/>
</dbReference>
<keyword evidence="2" id="KW-1185">Reference proteome</keyword>
<reference evidence="1" key="1">
    <citation type="journal article" date="2020" name="New Phytol.">
        <title>Comparative genomics reveals dynamic genome evolution in host specialist ectomycorrhizal fungi.</title>
        <authorList>
            <person name="Lofgren L.A."/>
            <person name="Nguyen N.H."/>
            <person name="Vilgalys R."/>
            <person name="Ruytinx J."/>
            <person name="Liao H.L."/>
            <person name="Branco S."/>
            <person name="Kuo A."/>
            <person name="LaButti K."/>
            <person name="Lipzen A."/>
            <person name="Andreopoulos W."/>
            <person name="Pangilinan J."/>
            <person name="Riley R."/>
            <person name="Hundley H."/>
            <person name="Na H."/>
            <person name="Barry K."/>
            <person name="Grigoriev I.V."/>
            <person name="Stajich J.E."/>
            <person name="Kennedy P.G."/>
        </authorList>
    </citation>
    <scope>NUCLEOTIDE SEQUENCE</scope>
    <source>
        <strain evidence="1">S12</strain>
    </source>
</reference>
<sequence length="802" mass="89907">MSTFDNHSENTMNIDACYFDPMLSGFFSFSASFLGVPLATVELAGYLALGHQPIVLPLYCPPVSLDILKQQLCLFAYLQTPMVHSTAYELLPSTEVPVYVLALQEIAAPFLNLLWLKGRAGNDEMLHGIYNYVGVGQVDQPSTIIHLAQFPLGYQHLLDEGAIDKSESILQTTWVESSAMTSAPGVERQVRTKKVKAEHSLHRIMGACPNWCKSLAYLRIFLRIFISCGHSDNPHLLTNADYGERRLELIRSLWPGCLDRANITSHDLEMVLSKDSKLPMTHNEVLALASPWITQFLYDNRRVISYAMNDACIFGLGNFFGLTLKHSILTLLQMFTRPHAHLLPIRINGFYAFLIHQAAREMVYHIAYRTTTTNRIRLTIADLGPAIFRHAAHLPVDFLALVGSCCYQSFLTKLVSIWGTAEAMPHYPPVSQVHSELRETAVMLLQQDQDPDIAIFMTQMRALCTLTSPVPFTFETSSYSHFLGIEQTETAMICWLQKQGHDTLPESLFVTASVLFGWIDSHDLIALLDVSLREVAMQLEREHDCCIISCSQGRCWLEDRMHRAQTEISLFSTAIANLCEELERRSSPECPKKLPTVGDVTCITYVSPSPVNFDDVRPIQYATPSPVMPKCDVRDKCNTWLLVLQGNGLDDSDTSRIPFGSPRPEAVHFHEYLTGPDDQFLSLPRLLKTWVNNTTYRAYISASLAEFKPSCNSDGFKTKECKSLVVLKSDIHILGLKKQRAQVEVEMLSEAIARMSEFEHTDDGVSSGSSMACASRLPENDVGSFDDWLSTSYASSDISSLM</sequence>
<comment type="caution">
    <text evidence="1">The sequence shown here is derived from an EMBL/GenBank/DDBJ whole genome shotgun (WGS) entry which is preliminary data.</text>
</comment>
<dbReference type="AlphaFoldDB" id="A0A9P7AEA4"/>
<dbReference type="Proteomes" id="UP000719766">
    <property type="component" value="Unassembled WGS sequence"/>
</dbReference>
<protein>
    <submittedName>
        <fullName evidence="1">Uncharacterized protein</fullName>
    </submittedName>
</protein>
<organism evidence="1 2">
    <name type="scientific">Suillus plorans</name>
    <dbReference type="NCBI Taxonomy" id="116603"/>
    <lineage>
        <taxon>Eukaryota</taxon>
        <taxon>Fungi</taxon>
        <taxon>Dikarya</taxon>
        <taxon>Basidiomycota</taxon>
        <taxon>Agaricomycotina</taxon>
        <taxon>Agaricomycetes</taxon>
        <taxon>Agaricomycetidae</taxon>
        <taxon>Boletales</taxon>
        <taxon>Suillineae</taxon>
        <taxon>Suillaceae</taxon>
        <taxon>Suillus</taxon>
    </lineage>
</organism>
<dbReference type="OrthoDB" id="2635952at2759"/>
<accession>A0A9P7AEA4</accession>
<name>A0A9P7AEA4_9AGAM</name>
<dbReference type="RefSeq" id="XP_041154456.1">
    <property type="nucleotide sequence ID" value="XM_041307553.1"/>
</dbReference>
<evidence type="ECO:0000313" key="1">
    <source>
        <dbReference type="EMBL" id="KAG1787082.1"/>
    </source>
</evidence>